<sequence length="60" mass="6185">MWWPLAVVGAAAYAGLGIWPPIMLASYYAGATLRRGRDVAAYLGGAALVAAILVHDADLG</sequence>
<dbReference type="RefSeq" id="WP_184958413.1">
    <property type="nucleotide sequence ID" value="NZ_JACHIN010000001.1"/>
</dbReference>
<reference evidence="2 3" key="1">
    <citation type="submission" date="2020-08" db="EMBL/GenBank/DDBJ databases">
        <title>Genomic Encyclopedia of Type Strains, Phase IV (KMG-IV): sequencing the most valuable type-strain genomes for metagenomic binning, comparative biology and taxonomic classification.</title>
        <authorList>
            <person name="Goeker M."/>
        </authorList>
    </citation>
    <scope>NUCLEOTIDE SEQUENCE [LARGE SCALE GENOMIC DNA]</scope>
    <source>
        <strain evidence="2 3">DSM 45385</strain>
    </source>
</reference>
<organism evidence="2 3">
    <name type="scientific">Nonomuraea endophytica</name>
    <dbReference type="NCBI Taxonomy" id="714136"/>
    <lineage>
        <taxon>Bacteria</taxon>
        <taxon>Bacillati</taxon>
        <taxon>Actinomycetota</taxon>
        <taxon>Actinomycetes</taxon>
        <taxon>Streptosporangiales</taxon>
        <taxon>Streptosporangiaceae</taxon>
        <taxon>Nonomuraea</taxon>
    </lineage>
</organism>
<name>A0A7W8EDF9_9ACTN</name>
<evidence type="ECO:0000256" key="1">
    <source>
        <dbReference type="SAM" id="Phobius"/>
    </source>
</evidence>
<evidence type="ECO:0000313" key="3">
    <source>
        <dbReference type="Proteomes" id="UP000568380"/>
    </source>
</evidence>
<keyword evidence="3" id="KW-1185">Reference proteome</keyword>
<dbReference type="Proteomes" id="UP000568380">
    <property type="component" value="Unassembled WGS sequence"/>
</dbReference>
<feature type="transmembrane region" description="Helical" evidence="1">
    <location>
        <begin position="6"/>
        <end position="27"/>
    </location>
</feature>
<keyword evidence="1" id="KW-0472">Membrane</keyword>
<keyword evidence="1" id="KW-0812">Transmembrane</keyword>
<gene>
    <name evidence="2" type="ORF">HNR40_000799</name>
</gene>
<keyword evidence="1" id="KW-1133">Transmembrane helix</keyword>
<accession>A0A7W8EDF9</accession>
<evidence type="ECO:0000313" key="2">
    <source>
        <dbReference type="EMBL" id="MBB5075353.1"/>
    </source>
</evidence>
<comment type="caution">
    <text evidence="2">The sequence shown here is derived from an EMBL/GenBank/DDBJ whole genome shotgun (WGS) entry which is preliminary data.</text>
</comment>
<protein>
    <submittedName>
        <fullName evidence="2">Uncharacterized protein</fullName>
    </submittedName>
</protein>
<proteinExistence type="predicted"/>
<feature type="transmembrane region" description="Helical" evidence="1">
    <location>
        <begin position="39"/>
        <end position="57"/>
    </location>
</feature>
<dbReference type="EMBL" id="JACHIN010000001">
    <property type="protein sequence ID" value="MBB5075353.1"/>
    <property type="molecule type" value="Genomic_DNA"/>
</dbReference>
<dbReference type="AlphaFoldDB" id="A0A7W8EDF9"/>